<dbReference type="InterPro" id="IPR036388">
    <property type="entry name" value="WH-like_DNA-bd_sf"/>
</dbReference>
<dbReference type="SUPFAM" id="SSF46785">
    <property type="entry name" value="Winged helix' DNA-binding domain"/>
    <property type="match status" value="1"/>
</dbReference>
<keyword evidence="1" id="KW-0238">DNA-binding</keyword>
<proteinExistence type="predicted"/>
<dbReference type="PANTHER" id="PTHR33221:SF5">
    <property type="entry name" value="HTH-TYPE TRANSCRIPTIONAL REGULATOR ISCR"/>
    <property type="match status" value="1"/>
</dbReference>
<dbReference type="FunCoup" id="A0A3N1HKH0">
    <property type="interactions" value="13"/>
</dbReference>
<dbReference type="GO" id="GO:0003677">
    <property type="term" value="F:DNA binding"/>
    <property type="evidence" value="ECO:0007669"/>
    <property type="project" value="UniProtKB-KW"/>
</dbReference>
<dbReference type="OrthoDB" id="9808360at2"/>
<dbReference type="GO" id="GO:0005829">
    <property type="term" value="C:cytosol"/>
    <property type="evidence" value="ECO:0007669"/>
    <property type="project" value="TreeGrafter"/>
</dbReference>
<sequence length="154" mass="16820">MRLTAKTDYALRAVCQLASRPGGATSDRISEAEGIPQRFLEAILRDLRRAGLVTSRRGPDGGHALAVDAETLTVADVIRAIDGPLALVRNLRPEQLDYRGASTALQDVWVALRAGERAILEATTVAMVVRDELPEVVLDRLPERRPPYEIGLDI</sequence>
<evidence type="ECO:0000256" key="1">
    <source>
        <dbReference type="ARBA" id="ARBA00023125"/>
    </source>
</evidence>
<dbReference type="Pfam" id="PF02082">
    <property type="entry name" value="Rrf2"/>
    <property type="match status" value="1"/>
</dbReference>
<dbReference type="AlphaFoldDB" id="A0A3N1HKH0"/>
<reference evidence="2 3" key="1">
    <citation type="journal article" date="2015" name="Stand. Genomic Sci.">
        <title>Genomic Encyclopedia of Bacterial and Archaeal Type Strains, Phase III: the genomes of soil and plant-associated and newly described type strains.</title>
        <authorList>
            <person name="Whitman W.B."/>
            <person name="Woyke T."/>
            <person name="Klenk H.P."/>
            <person name="Zhou Y."/>
            <person name="Lilburn T.G."/>
            <person name="Beck B.J."/>
            <person name="De Vos P."/>
            <person name="Vandamme P."/>
            <person name="Eisen J.A."/>
            <person name="Garrity G."/>
            <person name="Hugenholtz P."/>
            <person name="Kyrpides N.C."/>
        </authorList>
    </citation>
    <scope>NUCLEOTIDE SEQUENCE [LARGE SCALE GENOMIC DNA]</scope>
    <source>
        <strain evidence="2 3">CECT 7306</strain>
    </source>
</reference>
<dbReference type="EMBL" id="RJKN01000005">
    <property type="protein sequence ID" value="ROP42980.1"/>
    <property type="molecule type" value="Genomic_DNA"/>
</dbReference>
<dbReference type="PANTHER" id="PTHR33221">
    <property type="entry name" value="WINGED HELIX-TURN-HELIX TRANSCRIPTIONAL REGULATOR, RRF2 FAMILY"/>
    <property type="match status" value="1"/>
</dbReference>
<gene>
    <name evidence="2" type="ORF">EDC03_2274</name>
</gene>
<dbReference type="NCBIfam" id="TIGR00738">
    <property type="entry name" value="rrf2_super"/>
    <property type="match status" value="1"/>
</dbReference>
<dbReference type="PROSITE" id="PS51197">
    <property type="entry name" value="HTH_RRF2_2"/>
    <property type="match status" value="1"/>
</dbReference>
<organism evidence="2 3">
    <name type="scientific">Pseudokineococcus lusitanus</name>
    <dbReference type="NCBI Taxonomy" id="763993"/>
    <lineage>
        <taxon>Bacteria</taxon>
        <taxon>Bacillati</taxon>
        <taxon>Actinomycetota</taxon>
        <taxon>Actinomycetes</taxon>
        <taxon>Kineosporiales</taxon>
        <taxon>Kineosporiaceae</taxon>
        <taxon>Pseudokineococcus</taxon>
    </lineage>
</organism>
<dbReference type="Gene3D" id="1.10.10.10">
    <property type="entry name" value="Winged helix-like DNA-binding domain superfamily/Winged helix DNA-binding domain"/>
    <property type="match status" value="1"/>
</dbReference>
<dbReference type="InterPro" id="IPR000944">
    <property type="entry name" value="Tscrpt_reg_Rrf2"/>
</dbReference>
<protein>
    <submittedName>
        <fullName evidence="2">BadM/Rrf2 family transcriptional regulator</fullName>
    </submittedName>
</protein>
<keyword evidence="3" id="KW-1185">Reference proteome</keyword>
<evidence type="ECO:0000313" key="3">
    <source>
        <dbReference type="Proteomes" id="UP000276232"/>
    </source>
</evidence>
<accession>A0A3N1HKH0</accession>
<dbReference type="Proteomes" id="UP000276232">
    <property type="component" value="Unassembled WGS sequence"/>
</dbReference>
<evidence type="ECO:0000313" key="2">
    <source>
        <dbReference type="EMBL" id="ROP42980.1"/>
    </source>
</evidence>
<dbReference type="GO" id="GO:0003700">
    <property type="term" value="F:DNA-binding transcription factor activity"/>
    <property type="evidence" value="ECO:0007669"/>
    <property type="project" value="TreeGrafter"/>
</dbReference>
<name>A0A3N1HKH0_9ACTN</name>
<comment type="caution">
    <text evidence="2">The sequence shown here is derived from an EMBL/GenBank/DDBJ whole genome shotgun (WGS) entry which is preliminary data.</text>
</comment>
<dbReference type="InParanoid" id="A0A3N1HKH0"/>
<dbReference type="InterPro" id="IPR036390">
    <property type="entry name" value="WH_DNA-bd_sf"/>
</dbReference>
<dbReference type="RefSeq" id="WP_123380339.1">
    <property type="nucleotide sequence ID" value="NZ_RJKN01000005.1"/>
</dbReference>